<protein>
    <submittedName>
        <fullName evidence="2">Thap domain protein</fullName>
    </submittedName>
</protein>
<dbReference type="OrthoDB" id="7903616at2759"/>
<evidence type="ECO:0000313" key="2">
    <source>
        <dbReference type="EMBL" id="KAJ5067142.1"/>
    </source>
</evidence>
<dbReference type="AlphaFoldDB" id="A0A9Q0L6B0"/>
<feature type="domain" description="Transposase Helix-turn-helix" evidence="1">
    <location>
        <begin position="39"/>
        <end position="88"/>
    </location>
</feature>
<comment type="caution">
    <text evidence="2">The sequence shown here is derived from an EMBL/GenBank/DDBJ whole genome shotgun (WGS) entry which is preliminary data.</text>
</comment>
<accession>A0A9Q0L6B0</accession>
<reference evidence="2" key="1">
    <citation type="submission" date="2022-10" db="EMBL/GenBank/DDBJ databases">
        <title>Novel sulphate-reducing endosymbionts in the free-living metamonad Anaeramoeba.</title>
        <authorList>
            <person name="Jerlstrom-Hultqvist J."/>
            <person name="Cepicka I."/>
            <person name="Gallot-Lavallee L."/>
            <person name="Salas-Leiva D."/>
            <person name="Curtis B.A."/>
            <person name="Zahonova K."/>
            <person name="Pipaliya S."/>
            <person name="Dacks J."/>
            <person name="Roger A.J."/>
        </authorList>
    </citation>
    <scope>NUCLEOTIDE SEQUENCE</scope>
    <source>
        <strain evidence="2">BMAN</strain>
    </source>
</reference>
<evidence type="ECO:0000313" key="3">
    <source>
        <dbReference type="Proteomes" id="UP001149090"/>
    </source>
</evidence>
<dbReference type="EMBL" id="JAPDFW010000133">
    <property type="protein sequence ID" value="KAJ5067142.1"/>
    <property type="molecule type" value="Genomic_DNA"/>
</dbReference>
<keyword evidence="3" id="KW-1185">Reference proteome</keyword>
<proteinExistence type="predicted"/>
<dbReference type="Pfam" id="PF13613">
    <property type="entry name" value="HTH_Tnp_4"/>
    <property type="match status" value="1"/>
</dbReference>
<name>A0A9Q0L6B0_ANAIG</name>
<evidence type="ECO:0000259" key="1">
    <source>
        <dbReference type="Pfam" id="PF13613"/>
    </source>
</evidence>
<dbReference type="InterPro" id="IPR027805">
    <property type="entry name" value="Transposase_HTH_dom"/>
</dbReference>
<organism evidence="2 3">
    <name type="scientific">Anaeramoeba ignava</name>
    <name type="common">Anaerobic marine amoeba</name>
    <dbReference type="NCBI Taxonomy" id="1746090"/>
    <lineage>
        <taxon>Eukaryota</taxon>
        <taxon>Metamonada</taxon>
        <taxon>Anaeramoebidae</taxon>
        <taxon>Anaeramoeba</taxon>
    </lineage>
</organism>
<gene>
    <name evidence="2" type="ORF">M0811_13191</name>
</gene>
<sequence>MTGLSFSQFEEILSKIEIYQQEHPTSSQNLLSSPSQIPSLDLPNKLLLTLTWLRHSLTYRILGAMWKIGKSTVERYLKKIVPLLREILNNQIHWLTREERIREIENGNQEKSPTVLVIDGTDHPRFRNLLKEKKYHSVKRGHSFSQIYCCVQ</sequence>
<dbReference type="Proteomes" id="UP001149090">
    <property type="component" value="Unassembled WGS sequence"/>
</dbReference>